<evidence type="ECO:0000313" key="2">
    <source>
        <dbReference type="EMBL" id="HJE91431.1"/>
    </source>
</evidence>
<dbReference type="PANTHER" id="PTHR39338">
    <property type="entry name" value="BLL5662 PROTEIN-RELATED"/>
    <property type="match status" value="1"/>
</dbReference>
<protein>
    <submittedName>
        <fullName evidence="2">Uncharacterized protein</fullName>
    </submittedName>
</protein>
<evidence type="ECO:0000313" key="3">
    <source>
        <dbReference type="Proteomes" id="UP000776650"/>
    </source>
</evidence>
<gene>
    <name evidence="2" type="ORF">K8V11_10530</name>
</gene>
<feature type="compositionally biased region" description="Low complexity" evidence="1">
    <location>
        <begin position="78"/>
        <end position="92"/>
    </location>
</feature>
<reference evidence="2" key="2">
    <citation type="submission" date="2021-09" db="EMBL/GenBank/DDBJ databases">
        <authorList>
            <person name="Gilroy R."/>
        </authorList>
    </citation>
    <scope>NUCLEOTIDE SEQUENCE</scope>
    <source>
        <strain evidence="2">ChiGjej1B1-18357</strain>
    </source>
</reference>
<comment type="caution">
    <text evidence="2">The sequence shown here is derived from an EMBL/GenBank/DDBJ whole genome shotgun (WGS) entry which is preliminary data.</text>
</comment>
<organism evidence="2 3">
    <name type="scientific">Dietzia timorensis</name>
    <dbReference type="NCBI Taxonomy" id="499555"/>
    <lineage>
        <taxon>Bacteria</taxon>
        <taxon>Bacillati</taxon>
        <taxon>Actinomycetota</taxon>
        <taxon>Actinomycetes</taxon>
        <taxon>Mycobacteriales</taxon>
        <taxon>Dietziaceae</taxon>
        <taxon>Dietzia</taxon>
    </lineage>
</organism>
<evidence type="ECO:0000256" key="1">
    <source>
        <dbReference type="SAM" id="MobiDB-lite"/>
    </source>
</evidence>
<proteinExistence type="predicted"/>
<feature type="region of interest" description="Disordered" evidence="1">
    <location>
        <begin position="78"/>
        <end position="116"/>
    </location>
</feature>
<dbReference type="EMBL" id="DYXM01000208">
    <property type="protein sequence ID" value="HJE91431.1"/>
    <property type="molecule type" value="Genomic_DNA"/>
</dbReference>
<name>A0A921JZY6_9ACTN</name>
<feature type="compositionally biased region" description="Polar residues" evidence="1">
    <location>
        <begin position="93"/>
        <end position="104"/>
    </location>
</feature>
<sequence length="116" mass="12320">MEREILTFIEHLRTHGIRVSTAETLDAMRCAAVPGILTHRERLHAALGAAIVTRLSQKQTFDAIFALFFGLAPISTAASDDASAGGSIDTDSNAMAGQEASTDPEQFDGTVDEQAT</sequence>
<accession>A0A921JZY6</accession>
<dbReference type="PANTHER" id="PTHR39338:SF5">
    <property type="entry name" value="BLR6139 PROTEIN"/>
    <property type="match status" value="1"/>
</dbReference>
<dbReference type="AlphaFoldDB" id="A0A921JZY6"/>
<reference evidence="2" key="1">
    <citation type="journal article" date="2021" name="PeerJ">
        <title>Extensive microbial diversity within the chicken gut microbiome revealed by metagenomics and culture.</title>
        <authorList>
            <person name="Gilroy R."/>
            <person name="Ravi A."/>
            <person name="Getino M."/>
            <person name="Pursley I."/>
            <person name="Horton D.L."/>
            <person name="Alikhan N.F."/>
            <person name="Baker D."/>
            <person name="Gharbi K."/>
            <person name="Hall N."/>
            <person name="Watson M."/>
            <person name="Adriaenssens E.M."/>
            <person name="Foster-Nyarko E."/>
            <person name="Jarju S."/>
            <person name="Secka A."/>
            <person name="Antonio M."/>
            <person name="Oren A."/>
            <person name="Chaudhuri R.R."/>
            <person name="La Ragione R."/>
            <person name="Hildebrand F."/>
            <person name="Pallen M.J."/>
        </authorList>
    </citation>
    <scope>NUCLEOTIDE SEQUENCE</scope>
    <source>
        <strain evidence="2">ChiGjej1B1-18357</strain>
    </source>
</reference>
<feature type="non-terminal residue" evidence="2">
    <location>
        <position position="116"/>
    </location>
</feature>
<dbReference type="Proteomes" id="UP000776650">
    <property type="component" value="Unassembled WGS sequence"/>
</dbReference>